<evidence type="ECO:0000313" key="3">
    <source>
        <dbReference type="Proteomes" id="UP000648352"/>
    </source>
</evidence>
<feature type="transmembrane region" description="Helical" evidence="1">
    <location>
        <begin position="232"/>
        <end position="252"/>
    </location>
</feature>
<dbReference type="EMBL" id="JACSQP010000002">
    <property type="protein sequence ID" value="MBD7956727.1"/>
    <property type="molecule type" value="Genomic_DNA"/>
</dbReference>
<feature type="transmembrane region" description="Helical" evidence="1">
    <location>
        <begin position="481"/>
        <end position="505"/>
    </location>
</feature>
<evidence type="ECO:0000256" key="1">
    <source>
        <dbReference type="SAM" id="Phobius"/>
    </source>
</evidence>
<feature type="transmembrane region" description="Helical" evidence="1">
    <location>
        <begin position="451"/>
        <end position="469"/>
    </location>
</feature>
<protein>
    <recommendedName>
        <fullName evidence="4">ABC-2 type transport system permease protein</fullName>
    </recommendedName>
</protein>
<feature type="transmembrane region" description="Helical" evidence="1">
    <location>
        <begin position="28"/>
        <end position="48"/>
    </location>
</feature>
<feature type="transmembrane region" description="Helical" evidence="1">
    <location>
        <begin position="113"/>
        <end position="130"/>
    </location>
</feature>
<evidence type="ECO:0008006" key="4">
    <source>
        <dbReference type="Google" id="ProtNLM"/>
    </source>
</evidence>
<keyword evidence="1" id="KW-1133">Transmembrane helix</keyword>
<feature type="transmembrane region" description="Helical" evidence="1">
    <location>
        <begin position="55"/>
        <end position="77"/>
    </location>
</feature>
<keyword evidence="3" id="KW-1185">Reference proteome</keyword>
<keyword evidence="1" id="KW-0472">Membrane</keyword>
<gene>
    <name evidence="2" type="ORF">H9651_03685</name>
</gene>
<evidence type="ECO:0000313" key="2">
    <source>
        <dbReference type="EMBL" id="MBD7956727.1"/>
    </source>
</evidence>
<feature type="transmembrane region" description="Helical" evidence="1">
    <location>
        <begin position="171"/>
        <end position="191"/>
    </location>
</feature>
<organism evidence="2 3">
    <name type="scientific">Microbacterium pullorum</name>
    <dbReference type="NCBI Taxonomy" id="2762236"/>
    <lineage>
        <taxon>Bacteria</taxon>
        <taxon>Bacillati</taxon>
        <taxon>Actinomycetota</taxon>
        <taxon>Actinomycetes</taxon>
        <taxon>Micrococcales</taxon>
        <taxon>Microbacteriaceae</taxon>
        <taxon>Microbacterium</taxon>
    </lineage>
</organism>
<feature type="transmembrane region" description="Helical" evidence="1">
    <location>
        <begin position="203"/>
        <end position="223"/>
    </location>
</feature>
<dbReference type="Proteomes" id="UP000648352">
    <property type="component" value="Unassembled WGS sequence"/>
</dbReference>
<accession>A0ABR8RZT0</accession>
<feature type="transmembrane region" description="Helical" evidence="1">
    <location>
        <begin position="272"/>
        <end position="293"/>
    </location>
</feature>
<feature type="transmembrane region" description="Helical" evidence="1">
    <location>
        <begin position="136"/>
        <end position="159"/>
    </location>
</feature>
<name>A0ABR8RZT0_9MICO</name>
<feature type="transmembrane region" description="Helical" evidence="1">
    <location>
        <begin position="326"/>
        <end position="343"/>
    </location>
</feature>
<dbReference type="RefSeq" id="WP_191717745.1">
    <property type="nucleotide sequence ID" value="NZ_JACSQP010000002.1"/>
</dbReference>
<feature type="transmembrane region" description="Helical" evidence="1">
    <location>
        <begin position="89"/>
        <end position="106"/>
    </location>
</feature>
<feature type="transmembrane region" description="Helical" evidence="1">
    <location>
        <begin position="300"/>
        <end position="320"/>
    </location>
</feature>
<keyword evidence="1" id="KW-0812">Transmembrane</keyword>
<feature type="transmembrane region" description="Helical" evidence="1">
    <location>
        <begin position="373"/>
        <end position="394"/>
    </location>
</feature>
<feature type="transmembrane region" description="Helical" evidence="1">
    <location>
        <begin position="400"/>
        <end position="430"/>
    </location>
</feature>
<comment type="caution">
    <text evidence="2">The sequence shown here is derived from an EMBL/GenBank/DDBJ whole genome shotgun (WGS) entry which is preliminary data.</text>
</comment>
<proteinExistence type="predicted"/>
<sequence>MAAHVLRLRLALLTGALRGDTGHVMRMAAGAVVLAVAVAAACGALLGLTDASAEITLTVTVLCGSAVTLAFAAAPLVTGIEDPLDPRRFAVFAIAPGPLAAVLVGAGLLSVPVFALVPLAVCLVIVWAAHGVAWGVAVLAVVLGLLTCVLLGRVAYAVAALVFNERRSRELTGIFLLAVLVVAVPIVVFFASLEWGRRVPSQLVEVAGLLTLTPLGASLGVAARTDTDGSSWIPLAVALATLVVLAGLWVLLVRRMLTTTPRPIAARGRGGLGWFAILPGTPGGAVAARSLVYWMRDRRYLVNIVVIPVAAALTIAPLAIVGVPAGAIALVPVPLMALFLGWLPHNDLAYDHTAIWMHIASAMRGVSDRIGRLVPVLLVGVPLLAVTMPLAIWVHGRWAVLPALVGVCAALFFSGLGLSSIASALAPYAVSRPGDSPFQQPERTGGAMSQALVLVGALVAAFPALWWGWLALTGDASEAWVAFWVGAVSGVVVLVAGVLIGGRIFERGSTRLMEFAEAT</sequence>
<reference evidence="2 3" key="1">
    <citation type="submission" date="2020-08" db="EMBL/GenBank/DDBJ databases">
        <title>A Genomic Blueprint of the Chicken Gut Microbiome.</title>
        <authorList>
            <person name="Gilroy R."/>
            <person name="Ravi A."/>
            <person name="Getino M."/>
            <person name="Pursley I."/>
            <person name="Horton D.L."/>
            <person name="Alikhan N.-F."/>
            <person name="Baker D."/>
            <person name="Gharbi K."/>
            <person name="Hall N."/>
            <person name="Watson M."/>
            <person name="Adriaenssens E.M."/>
            <person name="Foster-Nyarko E."/>
            <person name="Jarju S."/>
            <person name="Secka A."/>
            <person name="Antonio M."/>
            <person name="Oren A."/>
            <person name="Chaudhuri R."/>
            <person name="La Ragione R.M."/>
            <person name="Hildebrand F."/>
            <person name="Pallen M.J."/>
        </authorList>
    </citation>
    <scope>NUCLEOTIDE SEQUENCE [LARGE SCALE GENOMIC DNA]</scope>
    <source>
        <strain evidence="2 3">Sa4CUA7</strain>
    </source>
</reference>